<proteinExistence type="inferred from homology"/>
<accession>A0ABV6PFK2</accession>
<dbReference type="NCBIfam" id="TIGR02937">
    <property type="entry name" value="sigma70-ECF"/>
    <property type="match status" value="1"/>
</dbReference>
<dbReference type="Proteomes" id="UP001589943">
    <property type="component" value="Unassembled WGS sequence"/>
</dbReference>
<dbReference type="Pfam" id="PF08281">
    <property type="entry name" value="Sigma70_r4_2"/>
    <property type="match status" value="1"/>
</dbReference>
<keyword evidence="2" id="KW-0805">Transcription regulation</keyword>
<dbReference type="SUPFAM" id="SSF88946">
    <property type="entry name" value="Sigma2 domain of RNA polymerase sigma factors"/>
    <property type="match status" value="1"/>
</dbReference>
<evidence type="ECO:0000256" key="4">
    <source>
        <dbReference type="ARBA" id="ARBA00023163"/>
    </source>
</evidence>
<sequence length="219" mass="24228">MHGTIDASLTTGTQEDAVHEALDDRAFKDALAQVTPHLRGFARTLCGCRERADDLAQETLLKAWSARASYRAGTNFKAWTFTILRNHFYSEARRARFTGEYDQDMAERTLRTFGNQEDSLELTDVARALATLPATHRDALILVAVGDMSYEAIADICGIALGTVKSRICRARAMLASVLESGQLPDSRHDFVMEGDAIELMFNELRRVSNTNAATRIAA</sequence>
<gene>
    <name evidence="7" type="ORF">ACFFF7_04180</name>
</gene>
<dbReference type="PANTHER" id="PTHR43133">
    <property type="entry name" value="RNA POLYMERASE ECF-TYPE SIGMA FACTO"/>
    <property type="match status" value="1"/>
</dbReference>
<protein>
    <submittedName>
        <fullName evidence="7">Sigma-70 family RNA polymerase sigma factor</fullName>
    </submittedName>
</protein>
<reference evidence="7 8" key="1">
    <citation type="submission" date="2024-09" db="EMBL/GenBank/DDBJ databases">
        <authorList>
            <person name="Sun Q."/>
            <person name="Mori K."/>
        </authorList>
    </citation>
    <scope>NUCLEOTIDE SEQUENCE [LARGE SCALE GENOMIC DNA]</scope>
    <source>
        <strain evidence="7 8">NCAIM B.02537</strain>
    </source>
</reference>
<evidence type="ECO:0000256" key="2">
    <source>
        <dbReference type="ARBA" id="ARBA00023015"/>
    </source>
</evidence>
<keyword evidence="8" id="KW-1185">Reference proteome</keyword>
<dbReference type="InterPro" id="IPR013324">
    <property type="entry name" value="RNA_pol_sigma_r3/r4-like"/>
</dbReference>
<comment type="caution">
    <text evidence="7">The sequence shown here is derived from an EMBL/GenBank/DDBJ whole genome shotgun (WGS) entry which is preliminary data.</text>
</comment>
<dbReference type="SUPFAM" id="SSF88659">
    <property type="entry name" value="Sigma3 and sigma4 domains of RNA polymerase sigma factors"/>
    <property type="match status" value="1"/>
</dbReference>
<dbReference type="PANTHER" id="PTHR43133:SF25">
    <property type="entry name" value="RNA POLYMERASE SIGMA FACTOR RFAY-RELATED"/>
    <property type="match status" value="1"/>
</dbReference>
<evidence type="ECO:0000313" key="8">
    <source>
        <dbReference type="Proteomes" id="UP001589943"/>
    </source>
</evidence>
<dbReference type="InterPro" id="IPR039425">
    <property type="entry name" value="RNA_pol_sigma-70-like"/>
</dbReference>
<name>A0ABV6PFK2_9SPHN</name>
<dbReference type="EMBL" id="JBHLTL010000001">
    <property type="protein sequence ID" value="MFC0588601.1"/>
    <property type="molecule type" value="Genomic_DNA"/>
</dbReference>
<feature type="domain" description="RNA polymerase sigma factor 70 region 4 type 2" evidence="6">
    <location>
        <begin position="125"/>
        <end position="175"/>
    </location>
</feature>
<dbReference type="InterPro" id="IPR036388">
    <property type="entry name" value="WH-like_DNA-bd_sf"/>
</dbReference>
<dbReference type="RefSeq" id="WP_379480097.1">
    <property type="nucleotide sequence ID" value="NZ_JBHLTL010000001.1"/>
</dbReference>
<dbReference type="CDD" id="cd06171">
    <property type="entry name" value="Sigma70_r4"/>
    <property type="match status" value="1"/>
</dbReference>
<organism evidence="7 8">
    <name type="scientific">Novosphingobium aquiterrae</name>
    <dbReference type="NCBI Taxonomy" id="624388"/>
    <lineage>
        <taxon>Bacteria</taxon>
        <taxon>Pseudomonadati</taxon>
        <taxon>Pseudomonadota</taxon>
        <taxon>Alphaproteobacteria</taxon>
        <taxon>Sphingomonadales</taxon>
        <taxon>Sphingomonadaceae</taxon>
        <taxon>Novosphingobium</taxon>
    </lineage>
</organism>
<evidence type="ECO:0000259" key="5">
    <source>
        <dbReference type="Pfam" id="PF04542"/>
    </source>
</evidence>
<feature type="domain" description="RNA polymerase sigma-70 region 2" evidence="5">
    <location>
        <begin position="35"/>
        <end position="96"/>
    </location>
</feature>
<keyword evidence="3" id="KW-0731">Sigma factor</keyword>
<dbReference type="InterPro" id="IPR013325">
    <property type="entry name" value="RNA_pol_sigma_r2"/>
</dbReference>
<evidence type="ECO:0000256" key="1">
    <source>
        <dbReference type="ARBA" id="ARBA00010641"/>
    </source>
</evidence>
<dbReference type="Gene3D" id="1.10.1740.10">
    <property type="match status" value="1"/>
</dbReference>
<dbReference type="InterPro" id="IPR013249">
    <property type="entry name" value="RNA_pol_sigma70_r4_t2"/>
</dbReference>
<evidence type="ECO:0000256" key="3">
    <source>
        <dbReference type="ARBA" id="ARBA00023082"/>
    </source>
</evidence>
<dbReference type="InterPro" id="IPR007627">
    <property type="entry name" value="RNA_pol_sigma70_r2"/>
</dbReference>
<evidence type="ECO:0000259" key="6">
    <source>
        <dbReference type="Pfam" id="PF08281"/>
    </source>
</evidence>
<dbReference type="Gene3D" id="1.10.10.10">
    <property type="entry name" value="Winged helix-like DNA-binding domain superfamily/Winged helix DNA-binding domain"/>
    <property type="match status" value="1"/>
</dbReference>
<evidence type="ECO:0000313" key="7">
    <source>
        <dbReference type="EMBL" id="MFC0588601.1"/>
    </source>
</evidence>
<dbReference type="Pfam" id="PF04542">
    <property type="entry name" value="Sigma70_r2"/>
    <property type="match status" value="1"/>
</dbReference>
<dbReference type="InterPro" id="IPR014284">
    <property type="entry name" value="RNA_pol_sigma-70_dom"/>
</dbReference>
<comment type="similarity">
    <text evidence="1">Belongs to the sigma-70 factor family. ECF subfamily.</text>
</comment>
<keyword evidence="4" id="KW-0804">Transcription</keyword>